<reference evidence="1" key="1">
    <citation type="submission" date="2024-08" db="EMBL/GenBank/DDBJ databases">
        <authorList>
            <person name="Yu S.T."/>
        </authorList>
    </citation>
    <scope>NUCLEOTIDE SEQUENCE</scope>
    <source>
        <strain evidence="1">R33</strain>
    </source>
</reference>
<dbReference type="Gene3D" id="1.10.600.10">
    <property type="entry name" value="Farnesyl Diphosphate Synthase"/>
    <property type="match status" value="1"/>
</dbReference>
<dbReference type="Pfam" id="PF19086">
    <property type="entry name" value="Terpene_syn_C_2"/>
    <property type="match status" value="1"/>
</dbReference>
<protein>
    <submittedName>
        <fullName evidence="1">Uncharacterized protein</fullName>
    </submittedName>
</protein>
<accession>A0AB39YFV2</accession>
<dbReference type="RefSeq" id="WP_369780091.1">
    <property type="nucleotide sequence ID" value="NZ_CP165727.1"/>
</dbReference>
<dbReference type="SUPFAM" id="SSF48576">
    <property type="entry name" value="Terpenoid synthases"/>
    <property type="match status" value="1"/>
</dbReference>
<organism evidence="1">
    <name type="scientific">Streptomyces sp. R33</name>
    <dbReference type="NCBI Taxonomy" id="3238629"/>
    <lineage>
        <taxon>Bacteria</taxon>
        <taxon>Bacillati</taxon>
        <taxon>Actinomycetota</taxon>
        <taxon>Actinomycetes</taxon>
        <taxon>Kitasatosporales</taxon>
        <taxon>Streptomycetaceae</taxon>
        <taxon>Streptomyces</taxon>
    </lineage>
</organism>
<dbReference type="AlphaFoldDB" id="A0AB39YFV2"/>
<gene>
    <name evidence="1" type="ORF">AB5J51_39785</name>
</gene>
<name>A0AB39YFV2_9ACTN</name>
<dbReference type="InterPro" id="IPR008949">
    <property type="entry name" value="Isoprenoid_synthase_dom_sf"/>
</dbReference>
<dbReference type="EMBL" id="CP165727">
    <property type="protein sequence ID" value="XDV68596.1"/>
    <property type="molecule type" value="Genomic_DNA"/>
</dbReference>
<proteinExistence type="predicted"/>
<evidence type="ECO:0000313" key="1">
    <source>
        <dbReference type="EMBL" id="XDV68596.1"/>
    </source>
</evidence>
<sequence length="268" mass="29325">MAAVIADTFRVLHADPRGPVPEPLRGASQGLWDLMTRAADHMSKEWLGQHRTDVGVLLRGIVHKFLIGAFPEPPDVEAALAVPVDDGMTMFTNDIEYFDGFELPLLAKATSGYVRMRIQLDEATAIQNDVFFIHRDRLTGDSDGTVNIVAALERQHGKGTEHALLPARTMYLDRLTALESACGQFVDQCRSLCRDSESVAQAELYAKNVYDLLHGTCHAHVYVAARGYLDAQPTVPPVSSCSRTTKTAPRRVRGYSGVFAGEWGCPGG</sequence>